<dbReference type="OrthoDB" id="775260at2759"/>
<dbReference type="GO" id="GO:0006400">
    <property type="term" value="P:tRNA modification"/>
    <property type="evidence" value="ECO:0007669"/>
    <property type="project" value="TreeGrafter"/>
</dbReference>
<feature type="region of interest" description="Disordered" evidence="5">
    <location>
        <begin position="478"/>
        <end position="501"/>
    </location>
</feature>
<dbReference type="Proteomes" id="UP000250043">
    <property type="component" value="Unassembled WGS sequence"/>
</dbReference>
<keyword evidence="4" id="KW-0067">ATP-binding</keyword>
<dbReference type="Gene3D" id="3.30.160.60">
    <property type="entry name" value="Classic Zinc Finger"/>
    <property type="match status" value="1"/>
</dbReference>
<keyword evidence="7" id="KW-1185">Reference proteome</keyword>
<keyword evidence="3" id="KW-0547">Nucleotide-binding</keyword>
<accession>A0A8E2DT11</accession>
<evidence type="ECO:0000313" key="6">
    <source>
        <dbReference type="EMBL" id="OCH95263.1"/>
    </source>
</evidence>
<dbReference type="EMBL" id="KV722337">
    <property type="protein sequence ID" value="OCH95263.1"/>
    <property type="molecule type" value="Genomic_DNA"/>
</dbReference>
<dbReference type="SUPFAM" id="SSF52540">
    <property type="entry name" value="P-loop containing nucleoside triphosphate hydrolases"/>
    <property type="match status" value="1"/>
</dbReference>
<evidence type="ECO:0000256" key="2">
    <source>
        <dbReference type="ARBA" id="ARBA00022679"/>
    </source>
</evidence>
<evidence type="ECO:0000256" key="4">
    <source>
        <dbReference type="ARBA" id="ARBA00022840"/>
    </source>
</evidence>
<dbReference type="InterPro" id="IPR018022">
    <property type="entry name" value="IPT"/>
</dbReference>
<evidence type="ECO:0000313" key="7">
    <source>
        <dbReference type="Proteomes" id="UP000250043"/>
    </source>
</evidence>
<dbReference type="GO" id="GO:0005739">
    <property type="term" value="C:mitochondrion"/>
    <property type="evidence" value="ECO:0007669"/>
    <property type="project" value="TreeGrafter"/>
</dbReference>
<evidence type="ECO:0000256" key="1">
    <source>
        <dbReference type="ARBA" id="ARBA00005842"/>
    </source>
</evidence>
<dbReference type="Gene3D" id="1.10.20.140">
    <property type="match status" value="1"/>
</dbReference>
<name>A0A8E2DT11_9APHY</name>
<dbReference type="InterPro" id="IPR039657">
    <property type="entry name" value="Dimethylallyltransferase"/>
</dbReference>
<dbReference type="GO" id="GO:0052381">
    <property type="term" value="F:tRNA dimethylallyltransferase activity"/>
    <property type="evidence" value="ECO:0007669"/>
    <property type="project" value="InterPro"/>
</dbReference>
<dbReference type="PANTHER" id="PTHR11088:SF89">
    <property type="entry name" value="TRNA DIMETHYLALLYLTRANSFERASE"/>
    <property type="match status" value="1"/>
</dbReference>
<organism evidence="6 7">
    <name type="scientific">Obba rivulosa</name>
    <dbReference type="NCBI Taxonomy" id="1052685"/>
    <lineage>
        <taxon>Eukaryota</taxon>
        <taxon>Fungi</taxon>
        <taxon>Dikarya</taxon>
        <taxon>Basidiomycota</taxon>
        <taxon>Agaricomycotina</taxon>
        <taxon>Agaricomycetes</taxon>
        <taxon>Polyporales</taxon>
        <taxon>Gelatoporiaceae</taxon>
        <taxon>Obba</taxon>
    </lineage>
</organism>
<proteinExistence type="inferred from homology"/>
<dbReference type="InterPro" id="IPR027417">
    <property type="entry name" value="P-loop_NTPase"/>
</dbReference>
<comment type="similarity">
    <text evidence="1">Belongs to the IPP transferase family.</text>
</comment>
<dbReference type="Gene3D" id="3.40.50.300">
    <property type="entry name" value="P-loop containing nucleotide triphosphate hydrolases"/>
    <property type="match status" value="1"/>
</dbReference>
<dbReference type="HAMAP" id="MF_00185">
    <property type="entry name" value="IPP_trans"/>
    <property type="match status" value="1"/>
</dbReference>
<evidence type="ECO:0000256" key="5">
    <source>
        <dbReference type="SAM" id="MobiDB-lite"/>
    </source>
</evidence>
<protein>
    <submittedName>
        <fullName evidence="6">tRNA isopentenyltransferase</fullName>
    </submittedName>
</protein>
<evidence type="ECO:0000256" key="3">
    <source>
        <dbReference type="ARBA" id="ARBA00022741"/>
    </source>
</evidence>
<reference evidence="6 7" key="1">
    <citation type="submission" date="2016-07" db="EMBL/GenBank/DDBJ databases">
        <title>Draft genome of the white-rot fungus Obba rivulosa 3A-2.</title>
        <authorList>
            <consortium name="DOE Joint Genome Institute"/>
            <person name="Miettinen O."/>
            <person name="Riley R."/>
            <person name="Acob R."/>
            <person name="Barry K."/>
            <person name="Cullen D."/>
            <person name="De Vries R."/>
            <person name="Hainaut M."/>
            <person name="Hatakka A."/>
            <person name="Henrissat B."/>
            <person name="Hilden K."/>
            <person name="Kuo R."/>
            <person name="Labutti K."/>
            <person name="Lipzen A."/>
            <person name="Makela M.R."/>
            <person name="Sandor L."/>
            <person name="Spatafora J.W."/>
            <person name="Grigoriev I.V."/>
            <person name="Hibbett D.S."/>
        </authorList>
    </citation>
    <scope>NUCLEOTIDE SEQUENCE [LARGE SCALE GENOMIC DNA]</scope>
    <source>
        <strain evidence="6 7">3A-2</strain>
    </source>
</reference>
<gene>
    <name evidence="6" type="ORF">OBBRIDRAFT_614978</name>
</gene>
<dbReference type="AlphaFoldDB" id="A0A8E2DT11"/>
<sequence>MSLRPLIAICGTTGVGKSKLAIELALALSASEGHKHGYRGARIINADAMQTYIGMDVITNKVTRQEMRGVEHLLMDCKRPGEQYVIGEWVQDAMKTIDETHERNQLPIVVGGTAYWIQHLVFPNRLPSIERPAGDDAVDAPLSPALAERVSCLPPDLLRLWAELPEGNITDPVLAMSLHKLLSLLDPIVAARWHWRDSRKVVRELEVIKENGRPASEIIAEQSRAPITARYRTLFLWIHANPDALNPRLDARVDQMVEQGLLEEIMTLQRIASENTASQDTMSSIYTTGIYQAIGYKEFHHYLSYPEPSEEAFEKAVEDMKQATRKYAKRQVAWFRNKLLPAVKTMNESSVSESGSLVAPTYVLDATDVGDKWMSSVQKPAERITHDFLEGKELPDPFSVCEAARELMAIKYKPTDPAAVLEARRLVTCDMCTVNKDEPFMVENANWGAHVKSRTHRRLVARAERLADENIARRIAERQKKKALEKSLNNGEAAPDNDISH</sequence>
<dbReference type="GO" id="GO:0005524">
    <property type="term" value="F:ATP binding"/>
    <property type="evidence" value="ECO:0007669"/>
    <property type="project" value="UniProtKB-KW"/>
</dbReference>
<keyword evidence="2 6" id="KW-0808">Transferase</keyword>
<dbReference type="PANTHER" id="PTHR11088">
    <property type="entry name" value="TRNA DIMETHYLALLYLTRANSFERASE"/>
    <property type="match status" value="1"/>
</dbReference>
<dbReference type="Pfam" id="PF01715">
    <property type="entry name" value="IPPT"/>
    <property type="match status" value="1"/>
</dbReference>